<comment type="catalytic activity">
    <reaction evidence="8">
        <text>prephenate + H(+) = 3-phenylpyruvate + CO2 + H2O</text>
        <dbReference type="Rhea" id="RHEA:21648"/>
        <dbReference type="ChEBI" id="CHEBI:15377"/>
        <dbReference type="ChEBI" id="CHEBI:15378"/>
        <dbReference type="ChEBI" id="CHEBI:16526"/>
        <dbReference type="ChEBI" id="CHEBI:18005"/>
        <dbReference type="ChEBI" id="CHEBI:29934"/>
        <dbReference type="EC" id="4.2.1.51"/>
    </reaction>
</comment>
<evidence type="ECO:0000256" key="1">
    <source>
        <dbReference type="ARBA" id="ARBA00004741"/>
    </source>
</evidence>
<evidence type="ECO:0000256" key="2">
    <source>
        <dbReference type="ARBA" id="ARBA00013147"/>
    </source>
</evidence>
<name>A0A849K5S7_9MICO</name>
<comment type="caution">
    <text evidence="12">The sequence shown here is derived from an EMBL/GenBank/DDBJ whole genome shotgun (WGS) entry which is preliminary data.</text>
</comment>
<dbReference type="GO" id="GO:0009094">
    <property type="term" value="P:L-phenylalanine biosynthetic process"/>
    <property type="evidence" value="ECO:0007669"/>
    <property type="project" value="UniProtKB-UniPathway"/>
</dbReference>
<protein>
    <recommendedName>
        <fullName evidence="3">Prephenate dehydratase</fullName>
        <ecNumber evidence="2">4.2.1.51</ecNumber>
    </recommendedName>
</protein>
<dbReference type="InterPro" id="IPR018528">
    <property type="entry name" value="Preph_deHydtase_CS"/>
</dbReference>
<proteinExistence type="predicted"/>
<evidence type="ECO:0000259" key="11">
    <source>
        <dbReference type="PROSITE" id="PS51671"/>
    </source>
</evidence>
<dbReference type="PANTHER" id="PTHR21022:SF19">
    <property type="entry name" value="PREPHENATE DEHYDRATASE-RELATED"/>
    <property type="match status" value="1"/>
</dbReference>
<dbReference type="EMBL" id="JABFAJ010000022">
    <property type="protein sequence ID" value="NNU28271.1"/>
    <property type="molecule type" value="Genomic_DNA"/>
</dbReference>
<dbReference type="SUPFAM" id="SSF55021">
    <property type="entry name" value="ACT-like"/>
    <property type="match status" value="1"/>
</dbReference>
<dbReference type="SUPFAM" id="SSF53850">
    <property type="entry name" value="Periplasmic binding protein-like II"/>
    <property type="match status" value="1"/>
</dbReference>
<evidence type="ECO:0000256" key="9">
    <source>
        <dbReference type="PIRSR" id="PIRSR001500-2"/>
    </source>
</evidence>
<dbReference type="PROSITE" id="PS00857">
    <property type="entry name" value="PREPHENATE_DEHYDR_1"/>
    <property type="match status" value="1"/>
</dbReference>
<organism evidence="12 13">
    <name type="scientific">Isoptericola sediminis</name>
    <dbReference type="NCBI Taxonomy" id="2733572"/>
    <lineage>
        <taxon>Bacteria</taxon>
        <taxon>Bacillati</taxon>
        <taxon>Actinomycetota</taxon>
        <taxon>Actinomycetes</taxon>
        <taxon>Micrococcales</taxon>
        <taxon>Promicromonosporaceae</taxon>
        <taxon>Isoptericola</taxon>
    </lineage>
</organism>
<dbReference type="UniPathway" id="UPA00121">
    <property type="reaction ID" value="UER00345"/>
</dbReference>
<dbReference type="GO" id="GO:0004664">
    <property type="term" value="F:prephenate dehydratase activity"/>
    <property type="evidence" value="ECO:0007669"/>
    <property type="project" value="UniProtKB-EC"/>
</dbReference>
<evidence type="ECO:0000256" key="7">
    <source>
        <dbReference type="ARBA" id="ARBA00023239"/>
    </source>
</evidence>
<dbReference type="GO" id="GO:0005737">
    <property type="term" value="C:cytoplasm"/>
    <property type="evidence" value="ECO:0007669"/>
    <property type="project" value="TreeGrafter"/>
</dbReference>
<dbReference type="EC" id="4.2.1.51" evidence="2"/>
<keyword evidence="13" id="KW-1185">Reference proteome</keyword>
<dbReference type="Gene3D" id="3.30.70.260">
    <property type="match status" value="1"/>
</dbReference>
<feature type="domain" description="Prephenate dehydratase" evidence="10">
    <location>
        <begin position="6"/>
        <end position="180"/>
    </location>
</feature>
<gene>
    <name evidence="12" type="ORF">HLI28_12055</name>
</gene>
<dbReference type="CDD" id="cd04905">
    <property type="entry name" value="ACT_CM-PDT"/>
    <property type="match status" value="1"/>
</dbReference>
<accession>A0A849K5S7</accession>
<dbReference type="PROSITE" id="PS51171">
    <property type="entry name" value="PREPHENATE_DEHYDR_3"/>
    <property type="match status" value="1"/>
</dbReference>
<evidence type="ECO:0000256" key="4">
    <source>
        <dbReference type="ARBA" id="ARBA00022605"/>
    </source>
</evidence>
<keyword evidence="6" id="KW-0584">Phenylalanine biosynthesis</keyword>
<dbReference type="InterPro" id="IPR001086">
    <property type="entry name" value="Preph_deHydtase"/>
</dbReference>
<evidence type="ECO:0000259" key="10">
    <source>
        <dbReference type="PROSITE" id="PS51171"/>
    </source>
</evidence>
<feature type="domain" description="ACT" evidence="11">
    <location>
        <begin position="202"/>
        <end position="279"/>
    </location>
</feature>
<comment type="pathway">
    <text evidence="1">Amino-acid biosynthesis; L-phenylalanine biosynthesis; phenylpyruvate from prephenate: step 1/1.</text>
</comment>
<dbReference type="InterPro" id="IPR045865">
    <property type="entry name" value="ACT-like_dom_sf"/>
</dbReference>
<dbReference type="PROSITE" id="PS51671">
    <property type="entry name" value="ACT"/>
    <property type="match status" value="1"/>
</dbReference>
<feature type="site" description="Essential for prephenate dehydratase activity" evidence="9">
    <location>
        <position position="173"/>
    </location>
</feature>
<dbReference type="Pfam" id="PF00800">
    <property type="entry name" value="PDT"/>
    <property type="match status" value="1"/>
</dbReference>
<keyword evidence="4" id="KW-0028">Amino-acid biosynthesis</keyword>
<evidence type="ECO:0000256" key="3">
    <source>
        <dbReference type="ARBA" id="ARBA00021872"/>
    </source>
</evidence>
<evidence type="ECO:0000256" key="6">
    <source>
        <dbReference type="ARBA" id="ARBA00023222"/>
    </source>
</evidence>
<keyword evidence="7" id="KW-0456">Lyase</keyword>
<dbReference type="InterPro" id="IPR008242">
    <property type="entry name" value="Chor_mutase/pphenate_deHydtase"/>
</dbReference>
<dbReference type="PIRSF" id="PIRSF001500">
    <property type="entry name" value="Chor_mut_pdt_Ppr"/>
    <property type="match status" value="1"/>
</dbReference>
<evidence type="ECO:0000313" key="13">
    <source>
        <dbReference type="Proteomes" id="UP000557204"/>
    </source>
</evidence>
<evidence type="ECO:0000256" key="5">
    <source>
        <dbReference type="ARBA" id="ARBA00023141"/>
    </source>
</evidence>
<dbReference type="PANTHER" id="PTHR21022">
    <property type="entry name" value="PREPHENATE DEHYDRATASE P PROTEIN"/>
    <property type="match status" value="1"/>
</dbReference>
<evidence type="ECO:0000256" key="8">
    <source>
        <dbReference type="ARBA" id="ARBA00047848"/>
    </source>
</evidence>
<dbReference type="Gene3D" id="3.40.190.10">
    <property type="entry name" value="Periplasmic binding protein-like II"/>
    <property type="match status" value="2"/>
</dbReference>
<dbReference type="AlphaFoldDB" id="A0A849K5S7"/>
<reference evidence="12 13" key="1">
    <citation type="submission" date="2020-05" db="EMBL/GenBank/DDBJ databases">
        <title>Genome sequence of Isoptericola sp. JC619 isolated from Chilika lagoon, India.</title>
        <authorList>
            <person name="Kumar D."/>
            <person name="Appam K."/>
            <person name="Gandham S."/>
            <person name="Uppada J."/>
            <person name="Sasikala C."/>
            <person name="Venkata Ramana C."/>
        </authorList>
    </citation>
    <scope>NUCLEOTIDE SEQUENCE [LARGE SCALE GENOMIC DNA]</scope>
    <source>
        <strain evidence="12 13">JC619</strain>
    </source>
</reference>
<dbReference type="InterPro" id="IPR002912">
    <property type="entry name" value="ACT_dom"/>
</dbReference>
<sequence>MGRRVRVAYLGPEGTFTHQAARLWTDRAATGADIVPCADVQGVHDTVAAGSAAVGVVAIESSVEGYVVPSLDALLASADVVAVDEVVLDITFDAFVRPGHGELVEATAHPHGLAQCRRFVEARGLAPVPAPSNAAACRDVGDHQVALGPPVAGELYGLETLARSVADFAGARTRFLVLDRRDRARDRLAVDAGRATTWRTMLAVTPTITGPGVLARVTDAFAVRDVNMSSLVTRPLKAREGQYVFVVTLDAAPWEPAVRDLFGDLLAAGDALKVLGAYAASPGEGGLDGALADEAPTGSVRAGDPEAVLAEGLLW</sequence>
<keyword evidence="5" id="KW-0057">Aromatic amino acid biosynthesis</keyword>
<dbReference type="Proteomes" id="UP000557204">
    <property type="component" value="Unassembled WGS sequence"/>
</dbReference>
<evidence type="ECO:0000313" key="12">
    <source>
        <dbReference type="EMBL" id="NNU28271.1"/>
    </source>
</evidence>